<dbReference type="AlphaFoldDB" id="A0A9D9IB20"/>
<keyword evidence="2" id="KW-0255">Endonuclease</keyword>
<sequence length="415" mass="47874">MKVYVQSKNGNPLMPTSPCRARHLIEAKEAKVVKRTPYTIRLTNDSTENVQPVTLGVDAGHAHIGLSASTEKEELYSAVVKTRTDVHELMVERRSLRSDRRKRKTRYRAPRFSNRKRPEGWLTPTMECGIRTHESVIADVYKILPISKIIVETASFDIQKAKYPEIEGKEYLNGETKGYKNTKRYVKARDGYKCRNCGSKKELEVHHRRPRSKGGSDRPGNLITLCHECHTDYHDGKIKLHTGKPDLTSFKAMTAMNTMRWFLLDRLSARYSDVSNTYGYLTDWTRNELRLEKDHHIDAFCIAGNTEAIRTDVVYDIRKVRSHNRKLHKEKLRKGGKRQANQAPRFVKGFKLSDKVLYNGKEGTVTARKSDGRLNIRYSDNSLDKYISMKKVRLLEHPNTRIYTRRIPNSAPTQG</sequence>
<dbReference type="Pfam" id="PF01844">
    <property type="entry name" value="HNH"/>
    <property type="match status" value="1"/>
</dbReference>
<dbReference type="Proteomes" id="UP000810292">
    <property type="component" value="Unassembled WGS sequence"/>
</dbReference>
<dbReference type="GO" id="GO:0003676">
    <property type="term" value="F:nucleic acid binding"/>
    <property type="evidence" value="ECO:0007669"/>
    <property type="project" value="InterPro"/>
</dbReference>
<keyword evidence="2" id="KW-0378">Hydrolase</keyword>
<dbReference type="NCBIfam" id="NF040563">
    <property type="entry name" value="guided_IscB"/>
    <property type="match status" value="1"/>
</dbReference>
<dbReference type="InterPro" id="IPR002711">
    <property type="entry name" value="HNH"/>
</dbReference>
<proteinExistence type="predicted"/>
<organism evidence="2 3">
    <name type="scientific">Candidatus Ornithospirochaeta stercoravium</name>
    <dbReference type="NCBI Taxonomy" id="2840897"/>
    <lineage>
        <taxon>Bacteria</taxon>
        <taxon>Pseudomonadati</taxon>
        <taxon>Spirochaetota</taxon>
        <taxon>Spirochaetia</taxon>
        <taxon>Spirochaetales</taxon>
        <taxon>Spirochaetaceae</taxon>
        <taxon>Spirochaetaceae incertae sedis</taxon>
        <taxon>Candidatus Ornithospirochaeta</taxon>
    </lineage>
</organism>
<feature type="domain" description="HNH nuclease" evidence="1">
    <location>
        <begin position="181"/>
        <end position="231"/>
    </location>
</feature>
<dbReference type="InterPro" id="IPR003615">
    <property type="entry name" value="HNH_nuc"/>
</dbReference>
<keyword evidence="2" id="KW-0540">Nuclease</keyword>
<dbReference type="CDD" id="cd00085">
    <property type="entry name" value="HNHc"/>
    <property type="match status" value="1"/>
</dbReference>
<dbReference type="GO" id="GO:0004519">
    <property type="term" value="F:endonuclease activity"/>
    <property type="evidence" value="ECO:0007669"/>
    <property type="project" value="UniProtKB-KW"/>
</dbReference>
<dbReference type="SMART" id="SM00507">
    <property type="entry name" value="HNHc"/>
    <property type="match status" value="1"/>
</dbReference>
<dbReference type="PANTHER" id="PTHR33877:SF2">
    <property type="entry name" value="OS07G0170200 PROTEIN"/>
    <property type="match status" value="1"/>
</dbReference>
<gene>
    <name evidence="2" type="ORF">IAA72_04710</name>
</gene>
<evidence type="ECO:0000313" key="2">
    <source>
        <dbReference type="EMBL" id="MBO8469065.1"/>
    </source>
</evidence>
<dbReference type="InterPro" id="IPR047693">
    <property type="entry name" value="RNA-guided_IscB-like"/>
</dbReference>
<dbReference type="InterPro" id="IPR025938">
    <property type="entry name" value="RRXRR_dom"/>
</dbReference>
<dbReference type="GO" id="GO:0008270">
    <property type="term" value="F:zinc ion binding"/>
    <property type="evidence" value="ECO:0007669"/>
    <property type="project" value="InterPro"/>
</dbReference>
<dbReference type="Gene3D" id="1.10.30.50">
    <property type="match status" value="1"/>
</dbReference>
<comment type="caution">
    <text evidence="2">The sequence shown here is derived from an EMBL/GenBank/DDBJ whole genome shotgun (WGS) entry which is preliminary data.</text>
</comment>
<name>A0A9D9IB20_9SPIO</name>
<evidence type="ECO:0000313" key="3">
    <source>
        <dbReference type="Proteomes" id="UP000810292"/>
    </source>
</evidence>
<dbReference type="EMBL" id="JADIMF010000073">
    <property type="protein sequence ID" value="MBO8469065.1"/>
    <property type="molecule type" value="Genomic_DNA"/>
</dbReference>
<reference evidence="2" key="2">
    <citation type="journal article" date="2021" name="PeerJ">
        <title>Extensive microbial diversity within the chicken gut microbiome revealed by metagenomics and culture.</title>
        <authorList>
            <person name="Gilroy R."/>
            <person name="Ravi A."/>
            <person name="Getino M."/>
            <person name="Pursley I."/>
            <person name="Horton D.L."/>
            <person name="Alikhan N.F."/>
            <person name="Baker D."/>
            <person name="Gharbi K."/>
            <person name="Hall N."/>
            <person name="Watson M."/>
            <person name="Adriaenssens E.M."/>
            <person name="Foster-Nyarko E."/>
            <person name="Jarju S."/>
            <person name="Secka A."/>
            <person name="Antonio M."/>
            <person name="Oren A."/>
            <person name="Chaudhuri R.R."/>
            <person name="La Ragione R."/>
            <person name="Hildebrand F."/>
            <person name="Pallen M.J."/>
        </authorList>
    </citation>
    <scope>NUCLEOTIDE SEQUENCE</scope>
    <source>
        <strain evidence="2">14700</strain>
    </source>
</reference>
<evidence type="ECO:0000259" key="1">
    <source>
        <dbReference type="SMART" id="SM00507"/>
    </source>
</evidence>
<reference evidence="2" key="1">
    <citation type="submission" date="2020-10" db="EMBL/GenBank/DDBJ databases">
        <authorList>
            <person name="Gilroy R."/>
        </authorList>
    </citation>
    <scope>NUCLEOTIDE SEQUENCE</scope>
    <source>
        <strain evidence="2">14700</strain>
    </source>
</reference>
<protein>
    <submittedName>
        <fullName evidence="2">HNH endonuclease</fullName>
    </submittedName>
</protein>
<dbReference type="PANTHER" id="PTHR33877">
    <property type="entry name" value="SLL1193 PROTEIN"/>
    <property type="match status" value="1"/>
</dbReference>
<dbReference type="InterPro" id="IPR052892">
    <property type="entry name" value="NA-targeting_endonuclease"/>
</dbReference>
<accession>A0A9D9IB20</accession>
<dbReference type="Pfam" id="PF14239">
    <property type="entry name" value="RRXRR"/>
    <property type="match status" value="1"/>
</dbReference>